<dbReference type="Proteomes" id="UP001396898">
    <property type="component" value="Unassembled WGS sequence"/>
</dbReference>
<organism evidence="1 2">
    <name type="scientific">Apiospora marii</name>
    <dbReference type="NCBI Taxonomy" id="335849"/>
    <lineage>
        <taxon>Eukaryota</taxon>
        <taxon>Fungi</taxon>
        <taxon>Dikarya</taxon>
        <taxon>Ascomycota</taxon>
        <taxon>Pezizomycotina</taxon>
        <taxon>Sordariomycetes</taxon>
        <taxon>Xylariomycetidae</taxon>
        <taxon>Amphisphaeriales</taxon>
        <taxon>Apiosporaceae</taxon>
        <taxon>Apiospora</taxon>
    </lineage>
</organism>
<evidence type="ECO:0000313" key="2">
    <source>
        <dbReference type="Proteomes" id="UP001396898"/>
    </source>
</evidence>
<dbReference type="EMBL" id="JAQQWI010000006">
    <property type="protein sequence ID" value="KAK8033781.1"/>
    <property type="molecule type" value="Genomic_DNA"/>
</dbReference>
<name>A0ABR1SHJ4_9PEZI</name>
<gene>
    <name evidence="1" type="ORF">PG991_003179</name>
</gene>
<proteinExistence type="predicted"/>
<keyword evidence="2" id="KW-1185">Reference proteome</keyword>
<reference evidence="1 2" key="1">
    <citation type="submission" date="2023-01" db="EMBL/GenBank/DDBJ databases">
        <title>Analysis of 21 Apiospora genomes using comparative genomics revels a genus with tremendous synthesis potential of carbohydrate active enzymes and secondary metabolites.</title>
        <authorList>
            <person name="Sorensen T."/>
        </authorList>
    </citation>
    <scope>NUCLEOTIDE SEQUENCE [LARGE SCALE GENOMIC DNA]</scope>
    <source>
        <strain evidence="1 2">CBS 20057</strain>
    </source>
</reference>
<evidence type="ECO:0000313" key="1">
    <source>
        <dbReference type="EMBL" id="KAK8033781.1"/>
    </source>
</evidence>
<comment type="caution">
    <text evidence="1">The sequence shown here is derived from an EMBL/GenBank/DDBJ whole genome shotgun (WGS) entry which is preliminary data.</text>
</comment>
<sequence>MHDSGWGFDAYRTSFGDDELFQRYIDYVRNAMVRGCKDEGVDRMASTATLYPREEQGGQHLKDLSLDEVRKLHMEWVAAVKRDVPDGYDDGLGLRRDYFMLVNDEVLERFRAAEEKLAKENREPEYFHEGVMAIVCVGYEQEQDEEDDDDDNELEGRMWQYVWADSLSELYIMINNDSREWWFTAFAWPPEVYGTYA</sequence>
<accession>A0ABR1SHJ4</accession>
<protein>
    <submittedName>
        <fullName evidence="1">Uncharacterized protein</fullName>
    </submittedName>
</protein>